<dbReference type="RefSeq" id="WP_050787845.1">
    <property type="nucleotide sequence ID" value="NZ_PYOG01000037.1"/>
</dbReference>
<gene>
    <name evidence="1" type="ORF">NCTC11647_03934</name>
</gene>
<proteinExistence type="predicted"/>
<reference evidence="1 2" key="1">
    <citation type="submission" date="2018-06" db="EMBL/GenBank/DDBJ databases">
        <authorList>
            <consortium name="Pathogen Informatics"/>
            <person name="Doyle S."/>
        </authorList>
    </citation>
    <scope>NUCLEOTIDE SEQUENCE [LARGE SCALE GENOMIC DNA]</scope>
    <source>
        <strain evidence="1 2">NCTC11647</strain>
    </source>
</reference>
<protein>
    <submittedName>
        <fullName evidence="1">Type IV conjugative transfer system pilin TraA</fullName>
    </submittedName>
</protein>
<dbReference type="AlphaFoldDB" id="A0A2T3Q8D7"/>
<dbReference type="EMBL" id="UATL01000006">
    <property type="protein sequence ID" value="SPY45150.1"/>
    <property type="molecule type" value="Genomic_DNA"/>
</dbReference>
<dbReference type="OrthoDB" id="5892518at2"/>
<evidence type="ECO:0000313" key="1">
    <source>
        <dbReference type="EMBL" id="SPY45150.1"/>
    </source>
</evidence>
<sequence length="110" mass="11526">MSTLALAPSFSLTPTQKKWGIMALFVLFAAALFFMPDSAWAAGEDLFKTGKEQIKSSAGTSSTLWFAMTVTGLAVSAVTGFITKNWFAAIGGFFAGMIFLNVAAGVIGLS</sequence>
<name>A0A2T3Q8D7_PHODM</name>
<dbReference type="Proteomes" id="UP000251647">
    <property type="component" value="Unassembled WGS sequence"/>
</dbReference>
<organism evidence="1 2">
    <name type="scientific">Photobacterium damselae</name>
    <dbReference type="NCBI Taxonomy" id="38293"/>
    <lineage>
        <taxon>Bacteria</taxon>
        <taxon>Pseudomonadati</taxon>
        <taxon>Pseudomonadota</taxon>
        <taxon>Gammaproteobacteria</taxon>
        <taxon>Vibrionales</taxon>
        <taxon>Vibrionaceae</taxon>
        <taxon>Photobacterium</taxon>
    </lineage>
</organism>
<evidence type="ECO:0000313" key="2">
    <source>
        <dbReference type="Proteomes" id="UP000251647"/>
    </source>
</evidence>
<accession>A0A2T3Q8D7</accession>